<name>A0ABU5CCT3_9BACI</name>
<feature type="transmembrane region" description="Helical" evidence="1">
    <location>
        <begin position="217"/>
        <end position="236"/>
    </location>
</feature>
<dbReference type="PANTHER" id="PTHR36111:SF2">
    <property type="entry name" value="INNER MEMBRANE PROTEIN"/>
    <property type="match status" value="1"/>
</dbReference>
<evidence type="ECO:0000256" key="1">
    <source>
        <dbReference type="SAM" id="Phobius"/>
    </source>
</evidence>
<feature type="transmembrane region" description="Helical" evidence="1">
    <location>
        <begin position="184"/>
        <end position="205"/>
    </location>
</feature>
<keyword evidence="1" id="KW-1133">Transmembrane helix</keyword>
<keyword evidence="3" id="KW-1185">Reference proteome</keyword>
<reference evidence="2 3" key="1">
    <citation type="submission" date="2023-10" db="EMBL/GenBank/DDBJ databases">
        <title>179-bfca-hs.</title>
        <authorList>
            <person name="Miliotis G."/>
            <person name="Sengupta P."/>
            <person name="Hameed A."/>
            <person name="Chuvochina M."/>
            <person name="Mcdonagh F."/>
            <person name="Simpson A.C."/>
            <person name="Singh N.K."/>
            <person name="Rekha P.D."/>
            <person name="Raman K."/>
            <person name="Hugenholtz P."/>
            <person name="Venkateswaran K."/>
        </authorList>
    </citation>
    <scope>NUCLEOTIDE SEQUENCE [LARGE SCALE GENOMIC DNA]</scope>
    <source>
        <strain evidence="2 3">179-BFC-A-HS</strain>
    </source>
</reference>
<dbReference type="PANTHER" id="PTHR36111">
    <property type="entry name" value="INNER MEMBRANE PROTEIN-RELATED"/>
    <property type="match status" value="1"/>
</dbReference>
<sequence length="237" mass="24830">MVLIGTLVNGACIIAGSTMGLFLTKIPERFKETVMQGIGLTIILIGLQMALSTDALIIVLLSLLSGAIIGELVRLETLLNRLGGWIGSKFTTAKGSDVSVAQGFVTASLVFVIGAMAIIGALDSGLRNDHSVLITKGILDGFTALVLTSTLGFGVLFSVVPVVLFEGIIALLATQINRFIPQAFLDGLIVELTAVGGLLIVAIGLNMLKLTKIRIGNLLPAIVTVIIIFYIHHVLVG</sequence>
<feature type="transmembrane region" description="Helical" evidence="1">
    <location>
        <begin position="33"/>
        <end position="51"/>
    </location>
</feature>
<feature type="transmembrane region" description="Helical" evidence="1">
    <location>
        <begin position="6"/>
        <end position="26"/>
    </location>
</feature>
<evidence type="ECO:0000313" key="2">
    <source>
        <dbReference type="EMBL" id="MDY0404128.1"/>
    </source>
</evidence>
<keyword evidence="1" id="KW-0472">Membrane</keyword>
<keyword evidence="1" id="KW-0812">Transmembrane</keyword>
<comment type="caution">
    <text evidence="2">The sequence shown here is derived from an EMBL/GenBank/DDBJ whole genome shotgun (WGS) entry which is preliminary data.</text>
</comment>
<feature type="transmembrane region" description="Helical" evidence="1">
    <location>
        <begin position="100"/>
        <end position="122"/>
    </location>
</feature>
<dbReference type="RefSeq" id="WP_306066634.1">
    <property type="nucleotide sequence ID" value="NZ_JAROCA020000001.1"/>
</dbReference>
<evidence type="ECO:0000313" key="3">
    <source>
        <dbReference type="Proteomes" id="UP001228376"/>
    </source>
</evidence>
<proteinExistence type="predicted"/>
<gene>
    <name evidence="2" type="ORF">P5G51_000735</name>
</gene>
<organism evidence="2 3">
    <name type="scientific">Tigheibacillus jepli</name>
    <dbReference type="NCBI Taxonomy" id="3035914"/>
    <lineage>
        <taxon>Bacteria</taxon>
        <taxon>Bacillati</taxon>
        <taxon>Bacillota</taxon>
        <taxon>Bacilli</taxon>
        <taxon>Bacillales</taxon>
        <taxon>Bacillaceae</taxon>
        <taxon>Tigheibacillus</taxon>
    </lineage>
</organism>
<accession>A0ABU5CCT3</accession>
<dbReference type="Proteomes" id="UP001228376">
    <property type="component" value="Unassembled WGS sequence"/>
</dbReference>
<dbReference type="Pfam" id="PF04474">
    <property type="entry name" value="DUF554"/>
    <property type="match status" value="1"/>
</dbReference>
<dbReference type="EMBL" id="JAROCA020000001">
    <property type="protein sequence ID" value="MDY0404128.1"/>
    <property type="molecule type" value="Genomic_DNA"/>
</dbReference>
<dbReference type="InterPro" id="IPR007563">
    <property type="entry name" value="DUF554"/>
</dbReference>
<protein>
    <submittedName>
        <fullName evidence="2">DUF554 domain-containing protein</fullName>
    </submittedName>
</protein>
<feature type="transmembrane region" description="Helical" evidence="1">
    <location>
        <begin position="142"/>
        <end position="172"/>
    </location>
</feature>